<evidence type="ECO:0008006" key="4">
    <source>
        <dbReference type="Google" id="ProtNLM"/>
    </source>
</evidence>
<dbReference type="AlphaFoldDB" id="A0A1G6V233"/>
<dbReference type="EMBL" id="FMZZ01000011">
    <property type="protein sequence ID" value="SDD47670.1"/>
    <property type="molecule type" value="Genomic_DNA"/>
</dbReference>
<accession>A0A1G6V233</accession>
<sequence length="494" mass="50453">MAMRTGRNADDAGDGGAFWDGGGVSDGIDPFGAVAPDLGSLIGQDPDALDLGSLIGREPDVLDRGSLIGQDPDALDRRSLIGQDPDAADRRSLIGQDPDALDRRSLIGADPGAADRRSLVGVDPDAGDRRSLIGVDPGAPDRRSLIGRSPGGPDGADIEADVGSYLDFLSRLCRELGVPDPVEEYFAPVVGRWSDMHAEAERWRTAGARAEDVAESLTKPLGGLDSAWQGADADSFIDYMNRVGLAGHDMSDAMAAMGEVLDATADGIREIVQDMAGVLADAAESGSQSLVVPVQGEERTRQYLDHVNRPTRELFEAVRQILEALVRLCDGIDGSEVFEKITMAHTFPDDNWSFSADTPVVAVPGGSSDSTPAGAPDAVRGGGGGGGGGGPVPATPATPPTAPAPQPGGYVTAGEALPGKAGGMPAGAGAAAAAADSGHRGGMGMMGGMPMMGGMGGQQSGDAEHKSRSRVVGDPEDIFGKPTKASPSVIGEDD</sequence>
<feature type="compositionally biased region" description="Gly residues" evidence="1">
    <location>
        <begin position="443"/>
        <end position="459"/>
    </location>
</feature>
<evidence type="ECO:0000313" key="2">
    <source>
        <dbReference type="EMBL" id="SDD47670.1"/>
    </source>
</evidence>
<name>A0A1G6V233_9PSEU</name>
<feature type="region of interest" description="Disordered" evidence="1">
    <location>
        <begin position="1"/>
        <end position="22"/>
    </location>
</feature>
<feature type="compositionally biased region" description="Pro residues" evidence="1">
    <location>
        <begin position="393"/>
        <end position="406"/>
    </location>
</feature>
<keyword evidence="3" id="KW-1185">Reference proteome</keyword>
<evidence type="ECO:0000256" key="1">
    <source>
        <dbReference type="SAM" id="MobiDB-lite"/>
    </source>
</evidence>
<organism evidence="2 3">
    <name type="scientific">Actinokineospora iranica</name>
    <dbReference type="NCBI Taxonomy" id="1271860"/>
    <lineage>
        <taxon>Bacteria</taxon>
        <taxon>Bacillati</taxon>
        <taxon>Actinomycetota</taxon>
        <taxon>Actinomycetes</taxon>
        <taxon>Pseudonocardiales</taxon>
        <taxon>Pseudonocardiaceae</taxon>
        <taxon>Actinokineospora</taxon>
    </lineage>
</organism>
<feature type="region of interest" description="Disordered" evidence="1">
    <location>
        <begin position="114"/>
        <end position="156"/>
    </location>
</feature>
<dbReference type="InterPro" id="IPR036689">
    <property type="entry name" value="ESAT-6-like_sf"/>
</dbReference>
<dbReference type="Gene3D" id="1.10.287.1060">
    <property type="entry name" value="ESAT-6-like"/>
    <property type="match status" value="1"/>
</dbReference>
<evidence type="ECO:0000313" key="3">
    <source>
        <dbReference type="Proteomes" id="UP000199501"/>
    </source>
</evidence>
<feature type="region of interest" description="Disordered" evidence="1">
    <location>
        <begin position="443"/>
        <end position="494"/>
    </location>
</feature>
<protein>
    <recommendedName>
        <fullName evidence="4">Proteins of 100 residues with WXG</fullName>
    </recommendedName>
</protein>
<dbReference type="Proteomes" id="UP000199501">
    <property type="component" value="Unassembled WGS sequence"/>
</dbReference>
<proteinExistence type="predicted"/>
<feature type="region of interest" description="Disordered" evidence="1">
    <location>
        <begin position="358"/>
        <end position="416"/>
    </location>
</feature>
<gene>
    <name evidence="2" type="ORF">SAMN05216174_111208</name>
</gene>
<dbReference type="STRING" id="1271860.SAMN05216174_111208"/>
<feature type="region of interest" description="Disordered" evidence="1">
    <location>
        <begin position="62"/>
        <end position="102"/>
    </location>
</feature>
<reference evidence="3" key="1">
    <citation type="submission" date="2016-10" db="EMBL/GenBank/DDBJ databases">
        <authorList>
            <person name="Varghese N."/>
            <person name="Submissions S."/>
        </authorList>
    </citation>
    <scope>NUCLEOTIDE SEQUENCE [LARGE SCALE GENOMIC DNA]</scope>
    <source>
        <strain evidence="3">IBRC-M 10403</strain>
    </source>
</reference>
<feature type="compositionally biased region" description="Gly residues" evidence="1">
    <location>
        <begin position="380"/>
        <end position="391"/>
    </location>
</feature>
<dbReference type="SUPFAM" id="SSF140453">
    <property type="entry name" value="EsxAB dimer-like"/>
    <property type="match status" value="1"/>
</dbReference>